<keyword evidence="1" id="KW-0233">DNA recombination</keyword>
<dbReference type="PANTHER" id="PTHR30349">
    <property type="entry name" value="PHAGE INTEGRASE-RELATED"/>
    <property type="match status" value="1"/>
</dbReference>
<evidence type="ECO:0000256" key="2">
    <source>
        <dbReference type="SAM" id="MobiDB-lite"/>
    </source>
</evidence>
<reference evidence="4 5" key="1">
    <citation type="submission" date="2019-07" db="EMBL/GenBank/DDBJ databases">
        <title>New species of Amycolatopsis and Streptomyces.</title>
        <authorList>
            <person name="Duangmal K."/>
            <person name="Teo W.F.A."/>
            <person name="Lipun K."/>
        </authorList>
    </citation>
    <scope>NUCLEOTIDE SEQUENCE [LARGE SCALE GENOMIC DNA]</scope>
    <source>
        <strain evidence="4 5">NBRC 106415</strain>
    </source>
</reference>
<accession>A0A5N8X8Z3</accession>
<dbReference type="GO" id="GO:0006310">
    <property type="term" value="P:DNA recombination"/>
    <property type="evidence" value="ECO:0007669"/>
    <property type="project" value="UniProtKB-KW"/>
</dbReference>
<dbReference type="Gene3D" id="1.10.443.10">
    <property type="entry name" value="Intergrase catalytic core"/>
    <property type="match status" value="1"/>
</dbReference>
<dbReference type="PROSITE" id="PS51898">
    <property type="entry name" value="TYR_RECOMBINASE"/>
    <property type="match status" value="1"/>
</dbReference>
<sequence length="381" mass="41373">MPDDVLDELFARLGCNRDRAMFSMFLSSGARAAELLGMTVGDAHPGDGRIYVRTKGLGGIKQACPAAPEAFAWLAVYLGELLDAGHRPEPGEPLWWTRRHPLRPLTYTALRAVLTRINDRIGANVSLHDLRHTLGLRLSGDPDVTLVDVQQVMRHRQITTTGGYLRPRTDEVIAKVHEHYARPKPAPQPLRGSRNPWCTSIGRPRVGWRFSECRTSWNRGRNCLAIPVIGWWSLSKTRAGGSGPETPSSPIRKLACRSVDAVDDAEVALDAVGEGHQRLLVCLALVCRDGLFKAVELDQNDALRDSGLVGDDSTATGRDPGQGAPAPSLDSLTGQLVIGSQPLRVGNGGVDTDPVALSHGNLLCSAGHVRLRIDTQIDRSR</sequence>
<gene>
    <name evidence="4" type="ORF">FNH08_01820</name>
</gene>
<organism evidence="4 5">
    <name type="scientific">Streptomyces spongiae</name>
    <dbReference type="NCBI Taxonomy" id="565072"/>
    <lineage>
        <taxon>Bacteria</taxon>
        <taxon>Bacillati</taxon>
        <taxon>Actinomycetota</taxon>
        <taxon>Actinomycetes</taxon>
        <taxon>Kitasatosporales</taxon>
        <taxon>Streptomycetaceae</taxon>
        <taxon>Streptomyces</taxon>
    </lineage>
</organism>
<dbReference type="InterPro" id="IPR002104">
    <property type="entry name" value="Integrase_catalytic"/>
</dbReference>
<evidence type="ECO:0000256" key="1">
    <source>
        <dbReference type="ARBA" id="ARBA00023172"/>
    </source>
</evidence>
<protein>
    <submittedName>
        <fullName evidence="4">Site-specific integrase</fullName>
    </submittedName>
</protein>
<dbReference type="SUPFAM" id="SSF56349">
    <property type="entry name" value="DNA breaking-rejoining enzymes"/>
    <property type="match status" value="1"/>
</dbReference>
<keyword evidence="5" id="KW-1185">Reference proteome</keyword>
<evidence type="ECO:0000259" key="3">
    <source>
        <dbReference type="PROSITE" id="PS51898"/>
    </source>
</evidence>
<dbReference type="AlphaFoldDB" id="A0A5N8X8Z3"/>
<dbReference type="InterPro" id="IPR013762">
    <property type="entry name" value="Integrase-like_cat_sf"/>
</dbReference>
<dbReference type="CDD" id="cd00397">
    <property type="entry name" value="DNA_BRE_C"/>
    <property type="match status" value="1"/>
</dbReference>
<dbReference type="GO" id="GO:0015074">
    <property type="term" value="P:DNA integration"/>
    <property type="evidence" value="ECO:0007669"/>
    <property type="project" value="InterPro"/>
</dbReference>
<dbReference type="Pfam" id="PF00589">
    <property type="entry name" value="Phage_integrase"/>
    <property type="match status" value="1"/>
</dbReference>
<evidence type="ECO:0000313" key="4">
    <source>
        <dbReference type="EMBL" id="MPY55970.1"/>
    </source>
</evidence>
<dbReference type="EMBL" id="VJZC01000005">
    <property type="protein sequence ID" value="MPY55970.1"/>
    <property type="molecule type" value="Genomic_DNA"/>
</dbReference>
<comment type="caution">
    <text evidence="4">The sequence shown here is derived from an EMBL/GenBank/DDBJ whole genome shotgun (WGS) entry which is preliminary data.</text>
</comment>
<dbReference type="InterPro" id="IPR011010">
    <property type="entry name" value="DNA_brk_join_enz"/>
</dbReference>
<name>A0A5N8X8Z3_9ACTN</name>
<dbReference type="InterPro" id="IPR050090">
    <property type="entry name" value="Tyrosine_recombinase_XerCD"/>
</dbReference>
<proteinExistence type="predicted"/>
<dbReference type="Proteomes" id="UP000400924">
    <property type="component" value="Unassembled WGS sequence"/>
</dbReference>
<dbReference type="GO" id="GO:0003677">
    <property type="term" value="F:DNA binding"/>
    <property type="evidence" value="ECO:0007669"/>
    <property type="project" value="InterPro"/>
</dbReference>
<dbReference type="PANTHER" id="PTHR30349:SF81">
    <property type="entry name" value="TYROSINE RECOMBINASE XERC"/>
    <property type="match status" value="1"/>
</dbReference>
<feature type="region of interest" description="Disordered" evidence="2">
    <location>
        <begin position="306"/>
        <end position="330"/>
    </location>
</feature>
<evidence type="ECO:0000313" key="5">
    <source>
        <dbReference type="Proteomes" id="UP000400924"/>
    </source>
</evidence>
<feature type="domain" description="Tyr recombinase" evidence="3">
    <location>
        <begin position="1"/>
        <end position="178"/>
    </location>
</feature>
<dbReference type="OrthoDB" id="3216232at2"/>